<evidence type="ECO:0000313" key="1">
    <source>
        <dbReference type="EMBL" id="EUA42193.1"/>
    </source>
</evidence>
<gene>
    <name evidence="1" type="ORF">I553_6053</name>
</gene>
<proteinExistence type="predicted"/>
<dbReference type="EMBL" id="JAOB01000042">
    <property type="protein sequence ID" value="EUA42193.1"/>
    <property type="molecule type" value="Genomic_DNA"/>
</dbReference>
<protein>
    <submittedName>
        <fullName evidence="1">Precorrin-6x reductase CbiJ/CobK family protein</fullName>
    </submittedName>
</protein>
<accession>X8BG38</accession>
<sequence>MRVLLLGGTAEARALAARLHPDVDLISSLAGGCPTPHCPSGRCGSAGSVVSKAVPLVARRADRRCRRRHASLRRHHHGACR</sequence>
<dbReference type="PATRIC" id="fig|1299334.3.peg.4218"/>
<name>X8BG38_MYCXE</name>
<comment type="caution">
    <text evidence="1">The sequence shown here is derived from an EMBL/GenBank/DDBJ whole genome shotgun (WGS) entry which is preliminary data.</text>
</comment>
<organism evidence="1">
    <name type="scientific">Mycobacterium xenopi 4042</name>
    <dbReference type="NCBI Taxonomy" id="1299334"/>
    <lineage>
        <taxon>Bacteria</taxon>
        <taxon>Bacillati</taxon>
        <taxon>Actinomycetota</taxon>
        <taxon>Actinomycetes</taxon>
        <taxon>Mycobacteriales</taxon>
        <taxon>Mycobacteriaceae</taxon>
        <taxon>Mycobacterium</taxon>
    </lineage>
</organism>
<dbReference type="AlphaFoldDB" id="X8BG38"/>
<reference evidence="1" key="1">
    <citation type="submission" date="2014-01" db="EMBL/GenBank/DDBJ databases">
        <authorList>
            <person name="Brown-Elliot B."/>
            <person name="Wallace R."/>
            <person name="Lenaerts A."/>
            <person name="Ordway D."/>
            <person name="DeGroote M.A."/>
            <person name="Parker T."/>
            <person name="Sizemore C."/>
            <person name="Tallon L.J."/>
            <person name="Sadzewicz L.K."/>
            <person name="Sengamalay N."/>
            <person name="Fraser C.M."/>
            <person name="Hine E."/>
            <person name="Shefchek K.A."/>
            <person name="Das S.P."/>
            <person name="Tettelin H."/>
        </authorList>
    </citation>
    <scope>NUCLEOTIDE SEQUENCE [LARGE SCALE GENOMIC DNA]</scope>
    <source>
        <strain evidence="1">4042</strain>
    </source>
</reference>